<reference evidence="13" key="1">
    <citation type="submission" date="2020-01" db="EMBL/GenBank/DDBJ databases">
        <authorList>
            <person name="Meier V. D."/>
            <person name="Meier V D."/>
        </authorList>
    </citation>
    <scope>NUCLEOTIDE SEQUENCE</scope>
    <source>
        <strain evidence="13">HLG_WM_MAG_05</strain>
    </source>
</reference>
<evidence type="ECO:0000256" key="6">
    <source>
        <dbReference type="ARBA" id="ARBA00047334"/>
    </source>
</evidence>
<feature type="binding site" evidence="9">
    <location>
        <position position="93"/>
    </location>
    <ligand>
        <name>Mg(2+)</name>
        <dbReference type="ChEBI" id="CHEBI:18420"/>
    </ligand>
</feature>
<dbReference type="NCBIfam" id="TIGR00693">
    <property type="entry name" value="thiE"/>
    <property type="match status" value="1"/>
</dbReference>
<dbReference type="GO" id="GO:0000287">
    <property type="term" value="F:magnesium ion binding"/>
    <property type="evidence" value="ECO:0007669"/>
    <property type="project" value="UniProtKB-UniRule"/>
</dbReference>
<dbReference type="GO" id="GO:0004789">
    <property type="term" value="F:thiamine-phosphate diphosphorylase activity"/>
    <property type="evidence" value="ECO:0007669"/>
    <property type="project" value="UniProtKB-UniRule"/>
</dbReference>
<dbReference type="InterPro" id="IPR034291">
    <property type="entry name" value="TMP_synthase"/>
</dbReference>
<keyword evidence="3 9" id="KW-0479">Metal-binding</keyword>
<feature type="binding site" evidence="9">
    <location>
        <position position="141"/>
    </location>
    <ligand>
        <name>4-amino-2-methyl-5-(diphosphooxymethyl)pyrimidine</name>
        <dbReference type="ChEBI" id="CHEBI:57841"/>
    </ligand>
</feature>
<dbReference type="EMBL" id="CACVAU010000064">
    <property type="protein sequence ID" value="CAA6822041.1"/>
    <property type="molecule type" value="Genomic_DNA"/>
</dbReference>
<dbReference type="InterPro" id="IPR036206">
    <property type="entry name" value="ThiamineP_synth_sf"/>
</dbReference>
<gene>
    <name evidence="9" type="primary">thiE</name>
    <name evidence="13" type="ORF">HELGO_WM5651</name>
</gene>
<feature type="binding site" evidence="9">
    <location>
        <begin position="41"/>
        <end position="45"/>
    </location>
    <ligand>
        <name>4-amino-2-methyl-5-(diphosphooxymethyl)pyrimidine</name>
        <dbReference type="ChEBI" id="CHEBI:57841"/>
    </ligand>
</feature>
<dbReference type="UniPathway" id="UPA00060">
    <property type="reaction ID" value="UER00141"/>
</dbReference>
<feature type="binding site" evidence="9">
    <location>
        <position position="74"/>
    </location>
    <ligand>
        <name>Mg(2+)</name>
        <dbReference type="ChEBI" id="CHEBI:18420"/>
    </ligand>
</feature>
<comment type="cofactor">
    <cofactor evidence="9">
        <name>Mg(2+)</name>
        <dbReference type="ChEBI" id="CHEBI:18420"/>
    </cofactor>
    <text evidence="9">Binds 1 Mg(2+) ion per subunit.</text>
</comment>
<feature type="binding site" evidence="9">
    <location>
        <begin position="138"/>
        <end position="140"/>
    </location>
    <ligand>
        <name>2-[(2R,5Z)-2-carboxy-4-methylthiazol-5(2H)-ylidene]ethyl phosphate</name>
        <dbReference type="ChEBI" id="CHEBI:62899"/>
    </ligand>
</feature>
<proteinExistence type="inferred from homology"/>
<dbReference type="GO" id="GO:0009229">
    <property type="term" value="P:thiamine diphosphate biosynthetic process"/>
    <property type="evidence" value="ECO:0007669"/>
    <property type="project" value="UniProtKB-UniRule"/>
</dbReference>
<dbReference type="CDD" id="cd00564">
    <property type="entry name" value="TMP_TenI"/>
    <property type="match status" value="1"/>
</dbReference>
<evidence type="ECO:0000256" key="11">
    <source>
        <dbReference type="RuleBase" id="RU004253"/>
    </source>
</evidence>
<dbReference type="AlphaFoldDB" id="A0A6S6TFZ0"/>
<comment type="catalytic activity">
    <reaction evidence="8 9 10">
        <text>2-[(2R,5Z)-2-carboxy-4-methylthiazol-5(2H)-ylidene]ethyl phosphate + 4-amino-2-methyl-5-(diphosphooxymethyl)pyrimidine + 2 H(+) = thiamine phosphate + CO2 + diphosphate</text>
        <dbReference type="Rhea" id="RHEA:47844"/>
        <dbReference type="ChEBI" id="CHEBI:15378"/>
        <dbReference type="ChEBI" id="CHEBI:16526"/>
        <dbReference type="ChEBI" id="CHEBI:33019"/>
        <dbReference type="ChEBI" id="CHEBI:37575"/>
        <dbReference type="ChEBI" id="CHEBI:57841"/>
        <dbReference type="ChEBI" id="CHEBI:62899"/>
        <dbReference type="EC" id="2.5.1.3"/>
    </reaction>
</comment>
<dbReference type="InterPro" id="IPR022998">
    <property type="entry name" value="ThiamineP_synth_TenI"/>
</dbReference>
<keyword evidence="5 9" id="KW-0784">Thiamine biosynthesis</keyword>
<protein>
    <recommendedName>
        <fullName evidence="9">Thiamine-phosphate synthase</fullName>
        <shortName evidence="9">TP synthase</shortName>
        <shortName evidence="9">TPS</shortName>
        <ecNumber evidence="9">2.5.1.3</ecNumber>
    </recommendedName>
    <alternativeName>
        <fullName evidence="9">Thiamine-phosphate pyrophosphorylase</fullName>
        <shortName evidence="9">TMP pyrophosphorylase</shortName>
        <shortName evidence="9">TMP-PPase</shortName>
    </alternativeName>
</protein>
<evidence type="ECO:0000259" key="12">
    <source>
        <dbReference type="Pfam" id="PF02581"/>
    </source>
</evidence>
<comment type="pathway">
    <text evidence="1 9 11">Cofactor biosynthesis; thiamine diphosphate biosynthesis; thiamine phosphate from 4-amino-2-methyl-5-diphosphomethylpyrimidine and 4-methyl-5-(2-phosphoethyl)-thiazole: step 1/1.</text>
</comment>
<name>A0A6S6TFZ0_9BACT</name>
<comment type="similarity">
    <text evidence="9 10">Belongs to the thiamine-phosphate synthase family.</text>
</comment>
<feature type="binding site" evidence="9">
    <location>
        <position position="73"/>
    </location>
    <ligand>
        <name>4-amino-2-methyl-5-(diphosphooxymethyl)pyrimidine</name>
        <dbReference type="ChEBI" id="CHEBI:57841"/>
    </ligand>
</feature>
<evidence type="ECO:0000256" key="4">
    <source>
        <dbReference type="ARBA" id="ARBA00022842"/>
    </source>
</evidence>
<evidence type="ECO:0000256" key="3">
    <source>
        <dbReference type="ARBA" id="ARBA00022723"/>
    </source>
</evidence>
<evidence type="ECO:0000256" key="5">
    <source>
        <dbReference type="ARBA" id="ARBA00022977"/>
    </source>
</evidence>
<feature type="domain" description="Thiamine phosphate synthase/TenI" evidence="12">
    <location>
        <begin position="11"/>
        <end position="191"/>
    </location>
</feature>
<keyword evidence="4 9" id="KW-0460">Magnesium</keyword>
<evidence type="ECO:0000256" key="8">
    <source>
        <dbReference type="ARBA" id="ARBA00047883"/>
    </source>
</evidence>
<evidence type="ECO:0000256" key="9">
    <source>
        <dbReference type="HAMAP-Rule" id="MF_00097"/>
    </source>
</evidence>
<sequence length="208" mass="22943">MSLNAQRLKGLYIISDDTLTPNDTIIQQITQALEGGATIVQLRNKKGSLEAIKALSIEVQNLCHNYNALFVLNDKIELAIELGVDGLHIGKSDHHCFEQIRQDFKGIIGVSCYSSIEMAKDFEDKGADYVAFGSFFASPTKPDSNIIDLKILQEAKKALTVPICAIGGINLSNVQEVMQHQPDMVSVISDIWSADDIKQQAQNYTNLF</sequence>
<organism evidence="13">
    <name type="scientific">uncultured Sulfurovum sp</name>
    <dbReference type="NCBI Taxonomy" id="269237"/>
    <lineage>
        <taxon>Bacteria</taxon>
        <taxon>Pseudomonadati</taxon>
        <taxon>Campylobacterota</taxon>
        <taxon>Epsilonproteobacteria</taxon>
        <taxon>Campylobacterales</taxon>
        <taxon>Sulfurovaceae</taxon>
        <taxon>Sulfurovum</taxon>
        <taxon>environmental samples</taxon>
    </lineage>
</organism>
<comment type="catalytic activity">
    <reaction evidence="7 9 10">
        <text>2-(2-carboxy-4-methylthiazol-5-yl)ethyl phosphate + 4-amino-2-methyl-5-(diphosphooxymethyl)pyrimidine + 2 H(+) = thiamine phosphate + CO2 + diphosphate</text>
        <dbReference type="Rhea" id="RHEA:47848"/>
        <dbReference type="ChEBI" id="CHEBI:15378"/>
        <dbReference type="ChEBI" id="CHEBI:16526"/>
        <dbReference type="ChEBI" id="CHEBI:33019"/>
        <dbReference type="ChEBI" id="CHEBI:37575"/>
        <dbReference type="ChEBI" id="CHEBI:57841"/>
        <dbReference type="ChEBI" id="CHEBI:62890"/>
        <dbReference type="EC" id="2.5.1.3"/>
    </reaction>
</comment>
<dbReference type="PANTHER" id="PTHR20857">
    <property type="entry name" value="THIAMINE-PHOSPHATE PYROPHOSPHORYLASE"/>
    <property type="match status" value="1"/>
</dbReference>
<comment type="function">
    <text evidence="9">Condenses 4-methyl-5-(beta-hydroxyethyl)thiazole monophosphate (THZ-P) and 2-methyl-4-amino-5-hydroxymethyl pyrimidine pyrophosphate (HMP-PP) to form thiamine monophosphate (TMP).</text>
</comment>
<evidence type="ECO:0000256" key="7">
    <source>
        <dbReference type="ARBA" id="ARBA00047851"/>
    </source>
</evidence>
<evidence type="ECO:0000256" key="10">
    <source>
        <dbReference type="RuleBase" id="RU003826"/>
    </source>
</evidence>
<dbReference type="SUPFAM" id="SSF51391">
    <property type="entry name" value="Thiamin phosphate synthase"/>
    <property type="match status" value="1"/>
</dbReference>
<dbReference type="PANTHER" id="PTHR20857:SF15">
    <property type="entry name" value="THIAMINE-PHOSPHATE SYNTHASE"/>
    <property type="match status" value="1"/>
</dbReference>
<dbReference type="Pfam" id="PF02581">
    <property type="entry name" value="TMP-TENI"/>
    <property type="match status" value="1"/>
</dbReference>
<comment type="catalytic activity">
    <reaction evidence="6 9 10">
        <text>4-methyl-5-(2-phosphooxyethyl)-thiazole + 4-amino-2-methyl-5-(diphosphooxymethyl)pyrimidine + H(+) = thiamine phosphate + diphosphate</text>
        <dbReference type="Rhea" id="RHEA:22328"/>
        <dbReference type="ChEBI" id="CHEBI:15378"/>
        <dbReference type="ChEBI" id="CHEBI:33019"/>
        <dbReference type="ChEBI" id="CHEBI:37575"/>
        <dbReference type="ChEBI" id="CHEBI:57841"/>
        <dbReference type="ChEBI" id="CHEBI:58296"/>
        <dbReference type="EC" id="2.5.1.3"/>
    </reaction>
</comment>
<accession>A0A6S6TFZ0</accession>
<dbReference type="EC" id="2.5.1.3" evidence="9"/>
<keyword evidence="2 9" id="KW-0808">Transferase</keyword>
<dbReference type="GO" id="GO:0005737">
    <property type="term" value="C:cytoplasm"/>
    <property type="evidence" value="ECO:0007669"/>
    <property type="project" value="TreeGrafter"/>
</dbReference>
<evidence type="ECO:0000256" key="2">
    <source>
        <dbReference type="ARBA" id="ARBA00022679"/>
    </source>
</evidence>
<feature type="binding site" evidence="9">
    <location>
        <position position="168"/>
    </location>
    <ligand>
        <name>2-[(2R,5Z)-2-carboxy-4-methylthiazol-5(2H)-ylidene]ethyl phosphate</name>
        <dbReference type="ChEBI" id="CHEBI:62899"/>
    </ligand>
</feature>
<dbReference type="GO" id="GO:0009228">
    <property type="term" value="P:thiamine biosynthetic process"/>
    <property type="evidence" value="ECO:0007669"/>
    <property type="project" value="UniProtKB-KW"/>
</dbReference>
<dbReference type="HAMAP" id="MF_00097">
    <property type="entry name" value="TMP_synthase"/>
    <property type="match status" value="1"/>
</dbReference>
<feature type="binding site" evidence="9">
    <location>
        <position position="111"/>
    </location>
    <ligand>
        <name>4-amino-2-methyl-5-(diphosphooxymethyl)pyrimidine</name>
        <dbReference type="ChEBI" id="CHEBI:57841"/>
    </ligand>
</feature>
<dbReference type="Gene3D" id="3.20.20.70">
    <property type="entry name" value="Aldolase class I"/>
    <property type="match status" value="1"/>
</dbReference>
<evidence type="ECO:0000313" key="13">
    <source>
        <dbReference type="EMBL" id="CAA6822041.1"/>
    </source>
</evidence>
<evidence type="ECO:0000256" key="1">
    <source>
        <dbReference type="ARBA" id="ARBA00005165"/>
    </source>
</evidence>
<dbReference type="InterPro" id="IPR013785">
    <property type="entry name" value="Aldolase_TIM"/>
</dbReference>
<feature type="binding site" evidence="9">
    <location>
        <begin position="188"/>
        <end position="189"/>
    </location>
    <ligand>
        <name>2-[(2R,5Z)-2-carboxy-4-methylthiazol-5(2H)-ylidene]ethyl phosphate</name>
        <dbReference type="ChEBI" id="CHEBI:62899"/>
    </ligand>
</feature>